<dbReference type="Proteomes" id="UP001501490">
    <property type="component" value="Unassembled WGS sequence"/>
</dbReference>
<keyword evidence="2" id="KW-0378">Hydrolase</keyword>
<dbReference type="PANTHER" id="PTHR11717:SF31">
    <property type="entry name" value="LOW MOLECULAR WEIGHT PROTEIN-TYROSINE-PHOSPHATASE ETP-RELATED"/>
    <property type="match status" value="1"/>
</dbReference>
<dbReference type="InterPro" id="IPR050438">
    <property type="entry name" value="LMW_PTPase"/>
</dbReference>
<dbReference type="RefSeq" id="WP_344801813.1">
    <property type="nucleotide sequence ID" value="NZ_BAABAB010000006.1"/>
</dbReference>
<sequence>MILFVCEGNVCRSPLAAALLSRAFGEAGIGLAVGSAGTRALVGRPVDESTAALAERAGLDLSEHRARRLDRDLAGSAQLLLAATRRVRSQAVAIHPPAVQYAFTIRQLGRLLAGADGPVTEASDPAERVLDVRTYAVRHRGLRVLEDPSVDDIVDPYGRSMEIHTEAAGQLAPAVGELSRALGGPGIDWPR</sequence>
<evidence type="ECO:0000256" key="1">
    <source>
        <dbReference type="ARBA" id="ARBA00011063"/>
    </source>
</evidence>
<dbReference type="SUPFAM" id="SSF52788">
    <property type="entry name" value="Phosphotyrosine protein phosphatases I"/>
    <property type="match status" value="1"/>
</dbReference>
<dbReference type="SMART" id="SM00226">
    <property type="entry name" value="LMWPc"/>
    <property type="match status" value="1"/>
</dbReference>
<evidence type="ECO:0000313" key="6">
    <source>
        <dbReference type="Proteomes" id="UP001501490"/>
    </source>
</evidence>
<organism evidence="5 6">
    <name type="scientific">Microlunatus ginsengisoli</name>
    <dbReference type="NCBI Taxonomy" id="363863"/>
    <lineage>
        <taxon>Bacteria</taxon>
        <taxon>Bacillati</taxon>
        <taxon>Actinomycetota</taxon>
        <taxon>Actinomycetes</taxon>
        <taxon>Propionibacteriales</taxon>
        <taxon>Propionibacteriaceae</taxon>
        <taxon>Microlunatus</taxon>
    </lineage>
</organism>
<comment type="similarity">
    <text evidence="1">Belongs to the low molecular weight phosphotyrosine protein phosphatase family.</text>
</comment>
<comment type="caution">
    <text evidence="5">The sequence shown here is derived from an EMBL/GenBank/DDBJ whole genome shotgun (WGS) entry which is preliminary data.</text>
</comment>
<evidence type="ECO:0000256" key="3">
    <source>
        <dbReference type="ARBA" id="ARBA00022912"/>
    </source>
</evidence>
<evidence type="ECO:0000259" key="4">
    <source>
        <dbReference type="SMART" id="SM00226"/>
    </source>
</evidence>
<gene>
    <name evidence="5" type="ORF">GCM10022236_08150</name>
</gene>
<dbReference type="InterPro" id="IPR017867">
    <property type="entry name" value="Tyr_phospatase_low_mol_wt"/>
</dbReference>
<reference evidence="6" key="1">
    <citation type="journal article" date="2019" name="Int. J. Syst. Evol. Microbiol.">
        <title>The Global Catalogue of Microorganisms (GCM) 10K type strain sequencing project: providing services to taxonomists for standard genome sequencing and annotation.</title>
        <authorList>
            <consortium name="The Broad Institute Genomics Platform"/>
            <consortium name="The Broad Institute Genome Sequencing Center for Infectious Disease"/>
            <person name="Wu L."/>
            <person name="Ma J."/>
        </authorList>
    </citation>
    <scope>NUCLEOTIDE SEQUENCE [LARGE SCALE GENOMIC DNA]</scope>
    <source>
        <strain evidence="6">JCM 16929</strain>
    </source>
</reference>
<dbReference type="PRINTS" id="PR00719">
    <property type="entry name" value="LMWPTPASE"/>
</dbReference>
<dbReference type="Pfam" id="PF01451">
    <property type="entry name" value="LMWPc"/>
    <property type="match status" value="1"/>
</dbReference>
<keyword evidence="3" id="KW-0904">Protein phosphatase</keyword>
<dbReference type="Gene3D" id="3.40.50.2300">
    <property type="match status" value="1"/>
</dbReference>
<dbReference type="InterPro" id="IPR023485">
    <property type="entry name" value="Ptyr_pPase"/>
</dbReference>
<feature type="domain" description="Phosphotyrosine protein phosphatase I" evidence="4">
    <location>
        <begin position="2"/>
        <end position="181"/>
    </location>
</feature>
<protein>
    <submittedName>
        <fullName evidence="5">Low molecular weight phosphatase family protein</fullName>
    </submittedName>
</protein>
<dbReference type="InterPro" id="IPR036196">
    <property type="entry name" value="Ptyr_pPase_sf"/>
</dbReference>
<dbReference type="PANTHER" id="PTHR11717">
    <property type="entry name" value="LOW MOLECULAR WEIGHT PROTEIN TYROSINE PHOSPHATASE"/>
    <property type="match status" value="1"/>
</dbReference>
<name>A0ABP6ZK62_9ACTN</name>
<dbReference type="EMBL" id="BAABAB010000006">
    <property type="protein sequence ID" value="GAA3608870.1"/>
    <property type="molecule type" value="Genomic_DNA"/>
</dbReference>
<evidence type="ECO:0000313" key="5">
    <source>
        <dbReference type="EMBL" id="GAA3608870.1"/>
    </source>
</evidence>
<evidence type="ECO:0000256" key="2">
    <source>
        <dbReference type="ARBA" id="ARBA00022801"/>
    </source>
</evidence>
<proteinExistence type="inferred from homology"/>
<accession>A0ABP6ZK62</accession>
<keyword evidence="6" id="KW-1185">Reference proteome</keyword>